<dbReference type="Proteomes" id="UP000540412">
    <property type="component" value="Unassembled WGS sequence"/>
</dbReference>
<dbReference type="InterPro" id="IPR009057">
    <property type="entry name" value="Homeodomain-like_sf"/>
</dbReference>
<dbReference type="InterPro" id="IPR001647">
    <property type="entry name" value="HTH_TetR"/>
</dbReference>
<evidence type="ECO:0000256" key="1">
    <source>
        <dbReference type="ARBA" id="ARBA00023125"/>
    </source>
</evidence>
<accession>A0A7W9UGA6</accession>
<proteinExistence type="predicted"/>
<evidence type="ECO:0000313" key="4">
    <source>
        <dbReference type="EMBL" id="MBB5912064.1"/>
    </source>
</evidence>
<dbReference type="PANTHER" id="PTHR30055:SF200">
    <property type="entry name" value="HTH-TYPE TRANSCRIPTIONAL REPRESSOR BDCR"/>
    <property type="match status" value="1"/>
</dbReference>
<evidence type="ECO:0000256" key="2">
    <source>
        <dbReference type="PROSITE-ProRule" id="PRU00335"/>
    </source>
</evidence>
<gene>
    <name evidence="4" type="ORF">BJY24_000931</name>
</gene>
<dbReference type="InterPro" id="IPR036271">
    <property type="entry name" value="Tet_transcr_reg_TetR-rel_C_sf"/>
</dbReference>
<feature type="domain" description="HTH tetR-type" evidence="3">
    <location>
        <begin position="10"/>
        <end position="70"/>
    </location>
</feature>
<dbReference type="SUPFAM" id="SSF46689">
    <property type="entry name" value="Homeodomain-like"/>
    <property type="match status" value="1"/>
</dbReference>
<reference evidence="4 5" key="1">
    <citation type="submission" date="2020-08" db="EMBL/GenBank/DDBJ databases">
        <title>Sequencing the genomes of 1000 actinobacteria strains.</title>
        <authorList>
            <person name="Klenk H.-P."/>
        </authorList>
    </citation>
    <scope>NUCLEOTIDE SEQUENCE [LARGE SCALE GENOMIC DNA]</scope>
    <source>
        <strain evidence="4 5">DSM 43582</strain>
    </source>
</reference>
<keyword evidence="1 2" id="KW-0238">DNA-binding</keyword>
<dbReference type="PRINTS" id="PR00455">
    <property type="entry name" value="HTHTETR"/>
</dbReference>
<name>A0A7W9UGA6_9NOCA</name>
<dbReference type="EMBL" id="JACHIT010000001">
    <property type="protein sequence ID" value="MBB5912064.1"/>
    <property type="molecule type" value="Genomic_DNA"/>
</dbReference>
<organism evidence="4 5">
    <name type="scientific">Nocardia transvalensis</name>
    <dbReference type="NCBI Taxonomy" id="37333"/>
    <lineage>
        <taxon>Bacteria</taxon>
        <taxon>Bacillati</taxon>
        <taxon>Actinomycetota</taxon>
        <taxon>Actinomycetes</taxon>
        <taxon>Mycobacteriales</taxon>
        <taxon>Nocardiaceae</taxon>
        <taxon>Nocardia</taxon>
    </lineage>
</organism>
<dbReference type="AlphaFoldDB" id="A0A7W9UGA6"/>
<dbReference type="SUPFAM" id="SSF48498">
    <property type="entry name" value="Tetracyclin repressor-like, C-terminal domain"/>
    <property type="match status" value="1"/>
</dbReference>
<dbReference type="PROSITE" id="PS50977">
    <property type="entry name" value="HTH_TETR_2"/>
    <property type="match status" value="1"/>
</dbReference>
<evidence type="ECO:0000259" key="3">
    <source>
        <dbReference type="PROSITE" id="PS50977"/>
    </source>
</evidence>
<dbReference type="Pfam" id="PF00440">
    <property type="entry name" value="TetR_N"/>
    <property type="match status" value="1"/>
</dbReference>
<dbReference type="GO" id="GO:0000976">
    <property type="term" value="F:transcription cis-regulatory region binding"/>
    <property type="evidence" value="ECO:0007669"/>
    <property type="project" value="TreeGrafter"/>
</dbReference>
<dbReference type="GO" id="GO:0003700">
    <property type="term" value="F:DNA-binding transcription factor activity"/>
    <property type="evidence" value="ECO:0007669"/>
    <property type="project" value="TreeGrafter"/>
</dbReference>
<dbReference type="PANTHER" id="PTHR30055">
    <property type="entry name" value="HTH-TYPE TRANSCRIPTIONAL REGULATOR RUTR"/>
    <property type="match status" value="1"/>
</dbReference>
<keyword evidence="5" id="KW-1185">Reference proteome</keyword>
<sequence length="189" mass="20932">MDTTAPIEWTPRARRILDTASRLFYDNGITAVGVDRIAAESGVTKRTLYDRFGSKERLVVEYLTARDDAWRESLRQRLSGLPDDPRTRLRAVFDASGEWMRTHSAKGCSMVRAHADLPPDHPGHAVTVAQKQWMRDLFRSLADQAGTADPGSVADTVTLLHEGALVCYGMGITPDPIEHARDAALALFE</sequence>
<dbReference type="Gene3D" id="1.10.357.10">
    <property type="entry name" value="Tetracycline Repressor, domain 2"/>
    <property type="match status" value="1"/>
</dbReference>
<comment type="caution">
    <text evidence="4">The sequence shown here is derived from an EMBL/GenBank/DDBJ whole genome shotgun (WGS) entry which is preliminary data.</text>
</comment>
<dbReference type="InterPro" id="IPR050109">
    <property type="entry name" value="HTH-type_TetR-like_transc_reg"/>
</dbReference>
<protein>
    <submittedName>
        <fullName evidence="4">AcrR family transcriptional regulator</fullName>
    </submittedName>
</protein>
<evidence type="ECO:0000313" key="5">
    <source>
        <dbReference type="Proteomes" id="UP000540412"/>
    </source>
</evidence>
<feature type="DNA-binding region" description="H-T-H motif" evidence="2">
    <location>
        <begin position="33"/>
        <end position="52"/>
    </location>
</feature>
<dbReference type="RefSeq" id="WP_040750009.1">
    <property type="nucleotide sequence ID" value="NZ_JACHIT010000001.1"/>
</dbReference>